<evidence type="ECO:0000256" key="1">
    <source>
        <dbReference type="PROSITE-ProRule" id="PRU00278"/>
    </source>
</evidence>
<dbReference type="EMBL" id="JADING010000081">
    <property type="protein sequence ID" value="MBO8414402.1"/>
    <property type="molecule type" value="Genomic_DNA"/>
</dbReference>
<accession>A0A9D9D9P9</accession>
<reference evidence="3" key="2">
    <citation type="journal article" date="2021" name="PeerJ">
        <title>Extensive microbial diversity within the chicken gut microbiome revealed by metagenomics and culture.</title>
        <authorList>
            <person name="Gilroy R."/>
            <person name="Ravi A."/>
            <person name="Getino M."/>
            <person name="Pursley I."/>
            <person name="Horton D.L."/>
            <person name="Alikhan N.F."/>
            <person name="Baker D."/>
            <person name="Gharbi K."/>
            <person name="Hall N."/>
            <person name="Watson M."/>
            <person name="Adriaenssens E.M."/>
            <person name="Foster-Nyarko E."/>
            <person name="Jarju S."/>
            <person name="Secka A."/>
            <person name="Antonio M."/>
            <person name="Oren A."/>
            <person name="Chaudhuri R.R."/>
            <person name="La Ragione R."/>
            <person name="Hildebrand F."/>
            <person name="Pallen M.J."/>
        </authorList>
    </citation>
    <scope>NUCLEOTIDE SEQUENCE</scope>
    <source>
        <strain evidence="3">1748</strain>
    </source>
</reference>
<gene>
    <name evidence="3" type="ORF">IAC78_02865</name>
</gene>
<dbReference type="SUPFAM" id="SSF54534">
    <property type="entry name" value="FKBP-like"/>
    <property type="match status" value="1"/>
</dbReference>
<dbReference type="GO" id="GO:0003755">
    <property type="term" value="F:peptidyl-prolyl cis-trans isomerase activity"/>
    <property type="evidence" value="ECO:0007669"/>
    <property type="project" value="UniProtKB-KW"/>
</dbReference>
<dbReference type="Gene3D" id="3.10.50.40">
    <property type="match status" value="1"/>
</dbReference>
<evidence type="ECO:0000259" key="2">
    <source>
        <dbReference type="PROSITE" id="PS50198"/>
    </source>
</evidence>
<feature type="non-terminal residue" evidence="3">
    <location>
        <position position="1"/>
    </location>
</feature>
<feature type="domain" description="PpiC" evidence="2">
    <location>
        <begin position="1"/>
        <end position="84"/>
    </location>
</feature>
<protein>
    <submittedName>
        <fullName evidence="3">Peptidylprolyl isomerase</fullName>
    </submittedName>
</protein>
<organism evidence="3 4">
    <name type="scientific">Candidatus Scatoplasma merdavium</name>
    <dbReference type="NCBI Taxonomy" id="2840932"/>
    <lineage>
        <taxon>Bacteria</taxon>
        <taxon>Bacillati</taxon>
        <taxon>Bacillota</taxon>
        <taxon>Bacilli</taxon>
        <taxon>Bacillales</taxon>
        <taxon>Candidatus Scatoplasma</taxon>
    </lineage>
</organism>
<name>A0A9D9D9P9_9BACL</name>
<keyword evidence="1" id="KW-0697">Rotamase</keyword>
<comment type="caution">
    <text evidence="3">The sequence shown here is derived from an EMBL/GenBank/DDBJ whole genome shotgun (WGS) entry which is preliminary data.</text>
</comment>
<dbReference type="PROSITE" id="PS50198">
    <property type="entry name" value="PPIC_PPIASE_2"/>
    <property type="match status" value="1"/>
</dbReference>
<reference evidence="3" key="1">
    <citation type="submission" date="2020-10" db="EMBL/GenBank/DDBJ databases">
        <authorList>
            <person name="Gilroy R."/>
        </authorList>
    </citation>
    <scope>NUCLEOTIDE SEQUENCE</scope>
    <source>
        <strain evidence="3">1748</strain>
    </source>
</reference>
<dbReference type="AlphaFoldDB" id="A0A9D9D9P9"/>
<dbReference type="InterPro" id="IPR046357">
    <property type="entry name" value="PPIase_dom_sf"/>
</dbReference>
<proteinExistence type="predicted"/>
<dbReference type="Proteomes" id="UP000823629">
    <property type="component" value="Unassembled WGS sequence"/>
</dbReference>
<evidence type="ECO:0000313" key="3">
    <source>
        <dbReference type="EMBL" id="MBO8414402.1"/>
    </source>
</evidence>
<dbReference type="InterPro" id="IPR000297">
    <property type="entry name" value="PPIase_PpiC"/>
</dbReference>
<evidence type="ECO:0000313" key="4">
    <source>
        <dbReference type="Proteomes" id="UP000823629"/>
    </source>
</evidence>
<keyword evidence="1 3" id="KW-0413">Isomerase</keyword>
<sequence>APYHVRHILVNIDAGAADIYNGTISEDDARDLSNVVTRLVEGESFGSVAQSKSEDTGSAAVFGDVGIMDLETSFVNEFKLNLYTYDAYFNPEVSDKQNVIDTTFTSDTTLQEQYETLLGGKVFGIPYSAVVAMDYYADKTRSDTGVEVTDATAVNYPRNVLFNNYFNNHSLSFIYLDDVSEAIKDKHSSDYYTQGVYDAANASNNFQTVDGISTNLKTYTEEGDNHATGVTNISGSHKILCDENGNPILVARAGTGTTSSDSEDDSSSGYQGVHFIIVQKNPFTDIEGEYETKEAELEHYYNLDIPSTTTSDGQGSGETYISFINSTDRDNYQERATAIKTEIDNVYSSEFTYRLFNEQLAAAESGNNANDVKITVNEDIKSAITSYIDTELYNNALTETQTYENSWKSFIRLLEVANTYSKRIIPLSGIDAFNNNQITEYNNVRAGESAGN</sequence>